<dbReference type="GeneID" id="56078048"/>
<name>A0A7D5SXR9_9EURY</name>
<dbReference type="KEGG" id="hrr:HZS55_09255"/>
<gene>
    <name evidence="1" type="ORF">HZS55_09255</name>
</gene>
<sequence length="131" mass="14651">MTVESDISDPGSLRAFSILPNTDSDEAFCARHGREMRSIDPVIHRDGALYTTAEDFSVYTCNRCLAEIGERAGVKPVDLYRGHLIDAFETWDQNEAPGEWFRYLCEGTPDDLDGDDRIIRFDEVTEGGEGA</sequence>
<dbReference type="EMBL" id="CP058910">
    <property type="protein sequence ID" value="QLH77471.1"/>
    <property type="molecule type" value="Genomic_DNA"/>
</dbReference>
<proteinExistence type="predicted"/>
<reference evidence="1 2" key="1">
    <citation type="submission" date="2020-07" db="EMBL/GenBank/DDBJ databases">
        <title>Halosimplex pelagicum sp. nov. and Halosimplex rubrum sp. nov., isolated from salted brown alga Laminaria, and emended description of the genus Halosimplex.</title>
        <authorList>
            <person name="Cui H."/>
        </authorList>
    </citation>
    <scope>NUCLEOTIDE SEQUENCE [LARGE SCALE GENOMIC DNA]</scope>
    <source>
        <strain evidence="1 2">R27</strain>
    </source>
</reference>
<dbReference type="Proteomes" id="UP000509667">
    <property type="component" value="Chromosome"/>
</dbReference>
<protein>
    <submittedName>
        <fullName evidence="1">Uncharacterized protein</fullName>
    </submittedName>
</protein>
<keyword evidence="2" id="KW-1185">Reference proteome</keyword>
<evidence type="ECO:0000313" key="1">
    <source>
        <dbReference type="EMBL" id="QLH77471.1"/>
    </source>
</evidence>
<evidence type="ECO:0000313" key="2">
    <source>
        <dbReference type="Proteomes" id="UP000509667"/>
    </source>
</evidence>
<dbReference type="RefSeq" id="WP_179911397.1">
    <property type="nucleotide sequence ID" value="NZ_CP058910.1"/>
</dbReference>
<dbReference type="AlphaFoldDB" id="A0A7D5SXR9"/>
<accession>A0A7D5SXR9</accession>
<organism evidence="1 2">
    <name type="scientific">Halosimplex rubrum</name>
    <dbReference type="NCBI Taxonomy" id="869889"/>
    <lineage>
        <taxon>Archaea</taxon>
        <taxon>Methanobacteriati</taxon>
        <taxon>Methanobacteriota</taxon>
        <taxon>Stenosarchaea group</taxon>
        <taxon>Halobacteria</taxon>
        <taxon>Halobacteriales</taxon>
        <taxon>Haloarculaceae</taxon>
        <taxon>Halosimplex</taxon>
    </lineage>
</organism>